<dbReference type="EMBL" id="JAULJE010000019">
    <property type="protein sequence ID" value="KAK1331901.1"/>
    <property type="molecule type" value="Genomic_DNA"/>
</dbReference>
<accession>A0AA40HIN8</accession>
<name>A0AA40HIN8_CNENI</name>
<proteinExistence type="predicted"/>
<evidence type="ECO:0000256" key="1">
    <source>
        <dbReference type="SAM" id="MobiDB-lite"/>
    </source>
</evidence>
<feature type="compositionally biased region" description="Basic and acidic residues" evidence="1">
    <location>
        <begin position="16"/>
        <end position="27"/>
    </location>
</feature>
<protein>
    <submittedName>
        <fullName evidence="2">Uncharacterized protein</fullName>
    </submittedName>
</protein>
<dbReference type="AlphaFoldDB" id="A0AA40HIN8"/>
<reference evidence="2" key="1">
    <citation type="submission" date="2023-06" db="EMBL/GenBank/DDBJ databases">
        <title>Reference genome for the Northern bat (Eptesicus nilssonii), a most northern bat species.</title>
        <authorList>
            <person name="Laine V.N."/>
            <person name="Pulliainen A.T."/>
            <person name="Lilley T.M."/>
        </authorList>
    </citation>
    <scope>NUCLEOTIDE SEQUENCE</scope>
    <source>
        <strain evidence="2">BLF_Eptnil</strain>
        <tissue evidence="2">Kidney</tissue>
    </source>
</reference>
<organism evidence="2 3">
    <name type="scientific">Cnephaeus nilssonii</name>
    <name type="common">Northern bat</name>
    <name type="synonym">Eptesicus nilssonii</name>
    <dbReference type="NCBI Taxonomy" id="3371016"/>
    <lineage>
        <taxon>Eukaryota</taxon>
        <taxon>Metazoa</taxon>
        <taxon>Chordata</taxon>
        <taxon>Craniata</taxon>
        <taxon>Vertebrata</taxon>
        <taxon>Euteleostomi</taxon>
        <taxon>Mammalia</taxon>
        <taxon>Eutheria</taxon>
        <taxon>Laurasiatheria</taxon>
        <taxon>Chiroptera</taxon>
        <taxon>Yangochiroptera</taxon>
        <taxon>Vespertilionidae</taxon>
        <taxon>Cnephaeus</taxon>
    </lineage>
</organism>
<evidence type="ECO:0000313" key="3">
    <source>
        <dbReference type="Proteomes" id="UP001177744"/>
    </source>
</evidence>
<evidence type="ECO:0000313" key="2">
    <source>
        <dbReference type="EMBL" id="KAK1331901.1"/>
    </source>
</evidence>
<sequence length="613" mass="66531">MAATPTVRSFPVRAEQSVEKEAPDTEGGRVGMRGAQAQRLPANPFQEQHRCPRGPGWLPRVLACWGPGDFPAPEGVPTFQSPDVRLSLFFPEAGSRGCFGFRRNLAEIPVFPTVVHFLTTFSYLRYFKGCPCSCKQKLKPTHPGPAGAPLMLCQVKLSVAISYFDDIRQVLPGNIGLAFLWELRFILEDPLKNRFSSQVVAAENRNRFIITMGQRHSDSTLQLDGQVMREWADFSSVTTCSHFASVIRKLEAQCMIESCTCRVPYTLSLSITVELGACLLVHQAFRKPPAWRRLPKGLVLEQTGTQLPAFDGPWQDHSHGADAELVPPLVTRAQRPAGPIGYPGHPESRPLRLPLAQSFIHIAANSYDQTHKGELASDPGQNLSFSVVVVEWSWRNGGDKILSSQIQPALGSTAHREFLPMALLSSFLAQENSELHFPGLLSPFAGRILQVATAAACAAAAAAIVATAAVPVRRCARPAPPRSALPGLSLWQPPCRGKERDRELETSMREKQRSAAFCTPPTGDVPATKAPRLAAALGDGGQGASPVLQLQVLEPRTAGPQPATGAGARDCRVGGFSIYHAVASCRCWHLDHRVSGFSVSQATASHSYWCPGP</sequence>
<keyword evidence="3" id="KW-1185">Reference proteome</keyword>
<feature type="region of interest" description="Disordered" evidence="1">
    <location>
        <begin position="1"/>
        <end position="30"/>
    </location>
</feature>
<comment type="caution">
    <text evidence="2">The sequence shown here is derived from an EMBL/GenBank/DDBJ whole genome shotgun (WGS) entry which is preliminary data.</text>
</comment>
<gene>
    <name evidence="2" type="ORF">QTO34_007577</name>
</gene>
<dbReference type="Proteomes" id="UP001177744">
    <property type="component" value="Unassembled WGS sequence"/>
</dbReference>